<dbReference type="Proteomes" id="UP000551616">
    <property type="component" value="Unassembled WGS sequence"/>
</dbReference>
<dbReference type="PROSITE" id="PS51257">
    <property type="entry name" value="PROKAR_LIPOPROTEIN"/>
    <property type="match status" value="1"/>
</dbReference>
<evidence type="ECO:0000313" key="1">
    <source>
        <dbReference type="EMBL" id="MBA2114515.1"/>
    </source>
</evidence>
<dbReference type="AlphaFoldDB" id="A0A7V9A6M1"/>
<name>A0A7V9A6M1_9BACT</name>
<organism evidence="1 2">
    <name type="scientific">Bremerella alba</name>
    <dbReference type="NCBI Taxonomy" id="980252"/>
    <lineage>
        <taxon>Bacteria</taxon>
        <taxon>Pseudomonadati</taxon>
        <taxon>Planctomycetota</taxon>
        <taxon>Planctomycetia</taxon>
        <taxon>Pirellulales</taxon>
        <taxon>Pirellulaceae</taxon>
        <taxon>Bremerella</taxon>
    </lineage>
</organism>
<accession>A0A7V9A6M1</accession>
<comment type="caution">
    <text evidence="1">The sequence shown here is derived from an EMBL/GenBank/DDBJ whole genome shotgun (WGS) entry which is preliminary data.</text>
</comment>
<proteinExistence type="predicted"/>
<evidence type="ECO:0000313" key="2">
    <source>
        <dbReference type="Proteomes" id="UP000551616"/>
    </source>
</evidence>
<dbReference type="EMBL" id="JABRWO010000004">
    <property type="protein sequence ID" value="MBA2114515.1"/>
    <property type="molecule type" value="Genomic_DNA"/>
</dbReference>
<evidence type="ECO:0008006" key="3">
    <source>
        <dbReference type="Google" id="ProtNLM"/>
    </source>
</evidence>
<protein>
    <recommendedName>
        <fullName evidence="3">Carboxypeptidase regulatory-like domain-containing protein</fullName>
    </recommendedName>
</protein>
<reference evidence="1 2" key="1">
    <citation type="submission" date="2020-05" db="EMBL/GenBank/DDBJ databases">
        <title>Bremerella alba sp. nov., a novel planctomycete isolated from the surface of the macroalga Fucus spiralis.</title>
        <authorList>
            <person name="Godinho O."/>
            <person name="Botelho R."/>
            <person name="Albuquerque L."/>
            <person name="Wiegand S."/>
            <person name="Da Costa M.S."/>
            <person name="Lobo-Da-Cunha A."/>
            <person name="Jogler C."/>
            <person name="Lage O.M."/>
        </authorList>
    </citation>
    <scope>NUCLEOTIDE SEQUENCE [LARGE SCALE GENOMIC DNA]</scope>
    <source>
        <strain evidence="1 2">FF15</strain>
    </source>
</reference>
<gene>
    <name evidence="1" type="ORF">HOV93_16810</name>
</gene>
<sequence>MRMWILLAILTVTATLGCSGPVTEGPDRFPLSGTVTYKGAPLPAGKIYFEPDGRKDNSGPMVTAEIKDGKYETPVGKGTVGGAHRVRIDGYDAKNVTEHNPLGDVLFSNHLIEVDLPKDKATEDFTIEK</sequence>
<dbReference type="RefSeq" id="WP_207395978.1">
    <property type="nucleotide sequence ID" value="NZ_JABRWO010000004.1"/>
</dbReference>
<keyword evidence="2" id="KW-1185">Reference proteome</keyword>